<dbReference type="InterPro" id="IPR023198">
    <property type="entry name" value="PGP-like_dom2"/>
</dbReference>
<dbReference type="GO" id="GO:0016791">
    <property type="term" value="F:phosphatase activity"/>
    <property type="evidence" value="ECO:0007669"/>
    <property type="project" value="UniProtKB-ARBA"/>
</dbReference>
<dbReference type="Proteomes" id="UP000562929">
    <property type="component" value="Unassembled WGS sequence"/>
</dbReference>
<dbReference type="InterPro" id="IPR036412">
    <property type="entry name" value="HAD-like_sf"/>
</dbReference>
<dbReference type="InterPro" id="IPR006328">
    <property type="entry name" value="2-HAD"/>
</dbReference>
<dbReference type="PANTHER" id="PTHR43316">
    <property type="entry name" value="HYDROLASE, HALOACID DELAHOGENASE-RELATED"/>
    <property type="match status" value="1"/>
</dbReference>
<dbReference type="SFLD" id="SFLDS00003">
    <property type="entry name" value="Haloacid_Dehalogenase"/>
    <property type="match status" value="1"/>
</dbReference>
<reference evidence="4 5" key="1">
    <citation type="journal article" date="2020" name="G3 (Bethesda)">
        <title>Genetic Underpinnings of Host Manipulation by Ophiocordyceps as Revealed by Comparative Transcriptomics.</title>
        <authorList>
            <person name="Will I."/>
            <person name="Das B."/>
            <person name="Trinh T."/>
            <person name="Brachmann A."/>
            <person name="Ohm R.A."/>
            <person name="de Bekker C."/>
        </authorList>
    </citation>
    <scope>NUCLEOTIDE SEQUENCE [LARGE SCALE GENOMIC DNA]</scope>
    <source>
        <strain evidence="4 5">EC05</strain>
    </source>
</reference>
<dbReference type="SUPFAM" id="SSF56784">
    <property type="entry name" value="HAD-like"/>
    <property type="match status" value="1"/>
</dbReference>
<dbReference type="SFLD" id="SFLDG01129">
    <property type="entry name" value="C1.5:_HAD__Beta-PGM__Phosphata"/>
    <property type="match status" value="1"/>
</dbReference>
<sequence length="280" mass="30941">MSSGLATSSPPLAHVRALTFDVFGTVVDWRTSVTEELRLRAHRKLCSGLPAQLRDRLAVVSSSTSSGWEAFAQAWRDSYIVFTRSFVTTRDGWKSVDEHHRRSLETLLGDWGLVDVYTPEELDSLSLVWHRLLPWPDSTPALAAINAGGRVVTAALSNGNRELLRDLDDFGALGFHSLLSADMFGAYKPHPAVYVGAARELGMEPPLVAMVAAHLGDLKAARACGLRTVYVQRPREEAWDEDSDEYREAREWVDLWIADQGDGLLTLARRLQELSAGQGA</sequence>
<dbReference type="NCBIfam" id="TIGR01428">
    <property type="entry name" value="HAD_type_II"/>
    <property type="match status" value="1"/>
</dbReference>
<evidence type="ECO:0000256" key="2">
    <source>
        <dbReference type="ARBA" id="ARBA00022801"/>
    </source>
</evidence>
<keyword evidence="2" id="KW-0378">Hydrolase</keyword>
<dbReference type="InterPro" id="IPR023214">
    <property type="entry name" value="HAD_sf"/>
</dbReference>
<accession>A0A8H4Q9Q2</accession>
<proteinExistence type="inferred from homology"/>
<gene>
    <name evidence="4" type="ORF">GQ602_002056</name>
    <name evidence="3" type="ORF">GQ602_007434</name>
</gene>
<dbReference type="AlphaFoldDB" id="A0A8H4Q9Q2"/>
<dbReference type="PANTHER" id="PTHR43316:SF3">
    <property type="entry name" value="HALOACID DEHALOGENASE, TYPE II (AFU_ORTHOLOGUE AFUA_2G07750)-RELATED"/>
    <property type="match status" value="1"/>
</dbReference>
<dbReference type="Gene3D" id="3.40.50.1000">
    <property type="entry name" value="HAD superfamily/HAD-like"/>
    <property type="match status" value="1"/>
</dbReference>
<keyword evidence="5" id="KW-1185">Reference proteome</keyword>
<dbReference type="PRINTS" id="PR00413">
    <property type="entry name" value="HADHALOGNASE"/>
</dbReference>
<dbReference type="EMBL" id="JAACLJ010000011">
    <property type="protein sequence ID" value="KAF4580374.1"/>
    <property type="molecule type" value="Genomic_DNA"/>
</dbReference>
<dbReference type="InterPro" id="IPR051540">
    <property type="entry name" value="S-2-haloacid_dehalogenase"/>
</dbReference>
<dbReference type="Gene3D" id="1.10.150.240">
    <property type="entry name" value="Putative phosphatase, domain 2"/>
    <property type="match status" value="1"/>
</dbReference>
<dbReference type="InterPro" id="IPR006439">
    <property type="entry name" value="HAD-SF_hydro_IA"/>
</dbReference>
<evidence type="ECO:0000313" key="4">
    <source>
        <dbReference type="EMBL" id="KAF4591757.1"/>
    </source>
</evidence>
<evidence type="ECO:0000313" key="5">
    <source>
        <dbReference type="Proteomes" id="UP000562929"/>
    </source>
</evidence>
<comment type="caution">
    <text evidence="4">The sequence shown here is derived from an EMBL/GenBank/DDBJ whole genome shotgun (WGS) entry which is preliminary data.</text>
</comment>
<evidence type="ECO:0000256" key="1">
    <source>
        <dbReference type="ARBA" id="ARBA00008106"/>
    </source>
</evidence>
<dbReference type="Pfam" id="PF00702">
    <property type="entry name" value="Hydrolase"/>
    <property type="match status" value="1"/>
</dbReference>
<name>A0A8H4Q9Q2_9HYPO</name>
<dbReference type="OrthoDB" id="40579at2759"/>
<evidence type="ECO:0000313" key="3">
    <source>
        <dbReference type="EMBL" id="KAF4580374.1"/>
    </source>
</evidence>
<dbReference type="EMBL" id="JAACLJ010000002">
    <property type="protein sequence ID" value="KAF4591757.1"/>
    <property type="molecule type" value="Genomic_DNA"/>
</dbReference>
<protein>
    <submittedName>
        <fullName evidence="4">Haloacid dehalogenase, type II</fullName>
    </submittedName>
</protein>
<dbReference type="GO" id="GO:0019120">
    <property type="term" value="F:hydrolase activity, acting on acid halide bonds, in C-halide compounds"/>
    <property type="evidence" value="ECO:0007669"/>
    <property type="project" value="InterPro"/>
</dbReference>
<organism evidence="4 5">
    <name type="scientific">Ophiocordyceps camponoti-floridani</name>
    <dbReference type="NCBI Taxonomy" id="2030778"/>
    <lineage>
        <taxon>Eukaryota</taxon>
        <taxon>Fungi</taxon>
        <taxon>Dikarya</taxon>
        <taxon>Ascomycota</taxon>
        <taxon>Pezizomycotina</taxon>
        <taxon>Sordariomycetes</taxon>
        <taxon>Hypocreomycetidae</taxon>
        <taxon>Hypocreales</taxon>
        <taxon>Ophiocordycipitaceae</taxon>
        <taxon>Ophiocordyceps</taxon>
    </lineage>
</organism>
<comment type="similarity">
    <text evidence="1">Belongs to the HAD-like hydrolase superfamily. S-2-haloalkanoic acid dehalogenase family.</text>
</comment>
<dbReference type="NCBIfam" id="TIGR01493">
    <property type="entry name" value="HAD-SF-IA-v2"/>
    <property type="match status" value="1"/>
</dbReference>